<dbReference type="AlphaFoldDB" id="A0A915K3R1"/>
<dbReference type="Proteomes" id="UP000887565">
    <property type="component" value="Unplaced"/>
</dbReference>
<keyword evidence="1" id="KW-1185">Reference proteome</keyword>
<evidence type="ECO:0000313" key="2">
    <source>
        <dbReference type="WBParaSite" id="nRc.2.0.1.t33341-RA"/>
    </source>
</evidence>
<proteinExistence type="predicted"/>
<reference evidence="2" key="1">
    <citation type="submission" date="2022-11" db="UniProtKB">
        <authorList>
            <consortium name="WormBaseParasite"/>
        </authorList>
    </citation>
    <scope>IDENTIFICATION</scope>
</reference>
<accession>A0A915K3R1</accession>
<name>A0A915K3R1_ROMCU</name>
<sequence>MHEKIKANLDVAAAVKASRIAENVLTIDFLDAPGRPQAVSRMRLKPFIPRPAKDVFDLET</sequence>
<organism evidence="1 2">
    <name type="scientific">Romanomermis culicivorax</name>
    <name type="common">Nematode worm</name>
    <dbReference type="NCBI Taxonomy" id="13658"/>
    <lineage>
        <taxon>Eukaryota</taxon>
        <taxon>Metazoa</taxon>
        <taxon>Ecdysozoa</taxon>
        <taxon>Nematoda</taxon>
        <taxon>Enoplea</taxon>
        <taxon>Dorylaimia</taxon>
        <taxon>Mermithida</taxon>
        <taxon>Mermithoidea</taxon>
        <taxon>Mermithidae</taxon>
        <taxon>Romanomermis</taxon>
    </lineage>
</organism>
<dbReference type="WBParaSite" id="nRc.2.0.1.t33341-RA">
    <property type="protein sequence ID" value="nRc.2.0.1.t33341-RA"/>
    <property type="gene ID" value="nRc.2.0.1.g33341"/>
</dbReference>
<protein>
    <submittedName>
        <fullName evidence="2">Uncharacterized protein</fullName>
    </submittedName>
</protein>
<evidence type="ECO:0000313" key="1">
    <source>
        <dbReference type="Proteomes" id="UP000887565"/>
    </source>
</evidence>